<keyword evidence="3" id="KW-1185">Reference proteome</keyword>
<organism evidence="2 3">
    <name type="scientific">Lysobacter silvisoli</name>
    <dbReference type="NCBI Taxonomy" id="2293254"/>
    <lineage>
        <taxon>Bacteria</taxon>
        <taxon>Pseudomonadati</taxon>
        <taxon>Pseudomonadota</taxon>
        <taxon>Gammaproteobacteria</taxon>
        <taxon>Lysobacterales</taxon>
        <taxon>Lysobacteraceae</taxon>
        <taxon>Lysobacter</taxon>
    </lineage>
</organism>
<dbReference type="EMBL" id="QTSU01000005">
    <property type="protein sequence ID" value="RDZ25980.1"/>
    <property type="molecule type" value="Genomic_DNA"/>
</dbReference>
<evidence type="ECO:0000313" key="3">
    <source>
        <dbReference type="Proteomes" id="UP000264492"/>
    </source>
</evidence>
<name>A0A371JWG9_9GAMM</name>
<evidence type="ECO:0000256" key="1">
    <source>
        <dbReference type="SAM" id="Phobius"/>
    </source>
</evidence>
<keyword evidence="1" id="KW-1133">Transmembrane helix</keyword>
<gene>
    <name evidence="2" type="ORF">DX914_19140</name>
</gene>
<reference evidence="2 3" key="1">
    <citation type="submission" date="2018-08" db="EMBL/GenBank/DDBJ databases">
        <title>Lysobacter sp. zong2l5, whole genome shotgun sequence.</title>
        <authorList>
            <person name="Zhang X."/>
            <person name="Feng G."/>
            <person name="Zhu H."/>
        </authorList>
    </citation>
    <scope>NUCLEOTIDE SEQUENCE [LARGE SCALE GENOMIC DNA]</scope>
    <source>
        <strain evidence="3">zong2l5</strain>
    </source>
</reference>
<feature type="transmembrane region" description="Helical" evidence="1">
    <location>
        <begin position="66"/>
        <end position="89"/>
    </location>
</feature>
<accession>A0A371JWG9</accession>
<evidence type="ECO:0008006" key="4">
    <source>
        <dbReference type="Google" id="ProtNLM"/>
    </source>
</evidence>
<evidence type="ECO:0000313" key="2">
    <source>
        <dbReference type="EMBL" id="RDZ25980.1"/>
    </source>
</evidence>
<protein>
    <recommendedName>
        <fullName evidence="4">DUF2269 family protein</fullName>
    </recommendedName>
</protein>
<sequence length="92" mass="9511">MFWLMAGGLMLAAGEPPLGVVLVLIAVTLPIVAINRALDQARVRQGKAQDFTTRWSDVTSLSTRQVVACAVSLVIGAGLVAVAIALLGLGRA</sequence>
<keyword evidence="1" id="KW-0812">Transmembrane</keyword>
<feature type="transmembrane region" description="Helical" evidence="1">
    <location>
        <begin position="20"/>
        <end position="38"/>
    </location>
</feature>
<dbReference type="AlphaFoldDB" id="A0A371JWG9"/>
<keyword evidence="1" id="KW-0472">Membrane</keyword>
<proteinExistence type="predicted"/>
<dbReference type="Proteomes" id="UP000264492">
    <property type="component" value="Unassembled WGS sequence"/>
</dbReference>
<comment type="caution">
    <text evidence="2">The sequence shown here is derived from an EMBL/GenBank/DDBJ whole genome shotgun (WGS) entry which is preliminary data.</text>
</comment>